<gene>
    <name evidence="1" type="ORF">C7B81_13500</name>
</gene>
<keyword evidence="2" id="KW-1185">Reference proteome</keyword>
<dbReference type="RefSeq" id="WP_106222550.1">
    <property type="nucleotide sequence ID" value="NZ_PVWP01000009.1"/>
</dbReference>
<evidence type="ECO:0000313" key="2">
    <source>
        <dbReference type="Proteomes" id="UP000238218"/>
    </source>
</evidence>
<organism evidence="1 2">
    <name type="scientific">Aphanothece cf. minutissima CCALA 015</name>
    <dbReference type="NCBI Taxonomy" id="2107695"/>
    <lineage>
        <taxon>Bacteria</taxon>
        <taxon>Bacillati</taxon>
        <taxon>Cyanobacteriota</taxon>
        <taxon>Cyanophyceae</taxon>
        <taxon>Oscillatoriophycideae</taxon>
        <taxon>Chroococcales</taxon>
        <taxon>Aphanothecaceae</taxon>
        <taxon>Aphanothece</taxon>
    </lineage>
</organism>
<comment type="caution">
    <text evidence="1">The sequence shown here is derived from an EMBL/GenBank/DDBJ whole genome shotgun (WGS) entry which is preliminary data.</text>
</comment>
<dbReference type="EMBL" id="PVWP01000009">
    <property type="protein sequence ID" value="PSB36577.1"/>
    <property type="molecule type" value="Genomic_DNA"/>
</dbReference>
<accession>A0ABX5F7E5</accession>
<dbReference type="Proteomes" id="UP000238218">
    <property type="component" value="Unassembled WGS sequence"/>
</dbReference>
<reference evidence="1 2" key="1">
    <citation type="submission" date="2018-03" db="EMBL/GenBank/DDBJ databases">
        <title>The ancient ancestry and fast evolution of plastids.</title>
        <authorList>
            <person name="Moore K.R."/>
            <person name="Magnabosco C."/>
            <person name="Momper L."/>
            <person name="Gold D.A."/>
            <person name="Bosak T."/>
            <person name="Fournier G.P."/>
        </authorList>
    </citation>
    <scope>NUCLEOTIDE SEQUENCE [LARGE SCALE GENOMIC DNA]</scope>
    <source>
        <strain evidence="1 2">CCALA 015</strain>
    </source>
</reference>
<sequence length="70" mass="8119">MFLKVRHNDDASLVEVLNVRQLFNPFDTQVQGRLHGGEEMQDPQEYAKTDLLFPSGEALPRCWLDSHYQS</sequence>
<protein>
    <submittedName>
        <fullName evidence="1">Acetyltransferase</fullName>
    </submittedName>
</protein>
<name>A0ABX5F7E5_9CHRO</name>
<proteinExistence type="predicted"/>
<evidence type="ECO:0000313" key="1">
    <source>
        <dbReference type="EMBL" id="PSB36577.1"/>
    </source>
</evidence>